<feature type="domain" description="GST C-terminal" evidence="5">
    <location>
        <begin position="122"/>
        <end position="271"/>
    </location>
</feature>
<dbReference type="GO" id="GO:0005737">
    <property type="term" value="C:cytoplasm"/>
    <property type="evidence" value="ECO:0007669"/>
    <property type="project" value="InterPro"/>
</dbReference>
<dbReference type="PRINTS" id="PR01625">
    <property type="entry name" value="GSTRNSFRASEO"/>
</dbReference>
<organism evidence="6 7">
    <name type="scientific">Neonectria ditissima</name>
    <dbReference type="NCBI Taxonomy" id="78410"/>
    <lineage>
        <taxon>Eukaryota</taxon>
        <taxon>Fungi</taxon>
        <taxon>Dikarya</taxon>
        <taxon>Ascomycota</taxon>
        <taxon>Pezizomycotina</taxon>
        <taxon>Sordariomycetes</taxon>
        <taxon>Hypocreomycetidae</taxon>
        <taxon>Hypocreales</taxon>
        <taxon>Nectriaceae</taxon>
        <taxon>Neonectria</taxon>
    </lineage>
</organism>
<dbReference type="Pfam" id="PF13409">
    <property type="entry name" value="GST_N_2"/>
    <property type="match status" value="1"/>
</dbReference>
<dbReference type="STRING" id="78410.A0A0N8H5W8"/>
<proteinExistence type="inferred from homology"/>
<dbReference type="Pfam" id="PF04921">
    <property type="entry name" value="XAP5"/>
    <property type="match status" value="1"/>
</dbReference>
<evidence type="ECO:0000313" key="6">
    <source>
        <dbReference type="EMBL" id="KPM37332.1"/>
    </source>
</evidence>
<dbReference type="OrthoDB" id="1562195at2759"/>
<feature type="compositionally biased region" description="Polar residues" evidence="3">
    <location>
        <begin position="344"/>
        <end position="365"/>
    </location>
</feature>
<evidence type="ECO:0000256" key="3">
    <source>
        <dbReference type="SAM" id="MobiDB-lite"/>
    </source>
</evidence>
<name>A0A0N8H5W8_9HYPO</name>
<evidence type="ECO:0000256" key="2">
    <source>
        <dbReference type="ARBA" id="ARBA00023002"/>
    </source>
</evidence>
<evidence type="ECO:0000259" key="4">
    <source>
        <dbReference type="PROSITE" id="PS50404"/>
    </source>
</evidence>
<feature type="compositionally biased region" description="Basic residues" evidence="3">
    <location>
        <begin position="370"/>
        <end position="380"/>
    </location>
</feature>
<evidence type="ECO:0000313" key="7">
    <source>
        <dbReference type="Proteomes" id="UP000050424"/>
    </source>
</evidence>
<feature type="compositionally biased region" description="Low complexity" evidence="3">
    <location>
        <begin position="398"/>
        <end position="407"/>
    </location>
</feature>
<feature type="region of interest" description="Disordered" evidence="3">
    <location>
        <begin position="285"/>
        <end position="313"/>
    </location>
</feature>
<comment type="similarity">
    <text evidence="1">Belongs to the GST superfamily.</text>
</comment>
<accession>A0A0N8H5W8</accession>
<dbReference type="InterPro" id="IPR040079">
    <property type="entry name" value="Glutathione_S-Trfase"/>
</dbReference>
<gene>
    <name evidence="6" type="ORF">AK830_g9238</name>
</gene>
<evidence type="ECO:0008006" key="8">
    <source>
        <dbReference type="Google" id="ProtNLM"/>
    </source>
</evidence>
<dbReference type="SFLD" id="SFLDS00019">
    <property type="entry name" value="Glutathione_Transferase_(cytos"/>
    <property type="match status" value="1"/>
</dbReference>
<dbReference type="InterPro" id="IPR007005">
    <property type="entry name" value="XAP5"/>
</dbReference>
<dbReference type="GO" id="GO:0006325">
    <property type="term" value="P:chromatin organization"/>
    <property type="evidence" value="ECO:0007669"/>
    <property type="project" value="TreeGrafter"/>
</dbReference>
<keyword evidence="2" id="KW-0560">Oxidoreductase</keyword>
<evidence type="ECO:0000259" key="5">
    <source>
        <dbReference type="PROSITE" id="PS50405"/>
    </source>
</evidence>
<dbReference type="InterPro" id="IPR005442">
    <property type="entry name" value="GST_omega"/>
</dbReference>
<dbReference type="Gene3D" id="3.40.30.10">
    <property type="entry name" value="Glutaredoxin"/>
    <property type="match status" value="1"/>
</dbReference>
<dbReference type="Proteomes" id="UP000050424">
    <property type="component" value="Unassembled WGS sequence"/>
</dbReference>
<dbReference type="PANTHER" id="PTHR12722">
    <property type="entry name" value="XAP-5 PROTEIN-RELATED"/>
    <property type="match status" value="1"/>
</dbReference>
<dbReference type="PANTHER" id="PTHR12722:SF0">
    <property type="entry name" value="PROTEIN FAM50A"/>
    <property type="match status" value="1"/>
</dbReference>
<dbReference type="AlphaFoldDB" id="A0A0N8H5W8"/>
<comment type="caution">
    <text evidence="6">The sequence shown here is derived from an EMBL/GenBank/DDBJ whole genome shotgun (WGS) entry which is preliminary data.</text>
</comment>
<dbReference type="CDD" id="cd00570">
    <property type="entry name" value="GST_N_family"/>
    <property type="match status" value="1"/>
</dbReference>
<dbReference type="GO" id="GO:0045174">
    <property type="term" value="F:glutathione dehydrogenase (ascorbate) activity"/>
    <property type="evidence" value="ECO:0007669"/>
    <property type="project" value="UniProtKB-ARBA"/>
</dbReference>
<dbReference type="PROSITE" id="PS50404">
    <property type="entry name" value="GST_NTER"/>
    <property type="match status" value="1"/>
</dbReference>
<dbReference type="PROSITE" id="PS50405">
    <property type="entry name" value="GST_CTER"/>
    <property type="match status" value="1"/>
</dbReference>
<dbReference type="InterPro" id="IPR036249">
    <property type="entry name" value="Thioredoxin-like_sf"/>
</dbReference>
<sequence>MANIDTSLPPETTGAAADLAAQHSDDHPLKLYGGWFCPFVQRSWITLCEKKIPHQYVEINPYKKEAAFVAMNPRGLVPTLVVDVDAKGKEQRPLFESNIICEYLEDAYPDEASFGPHLLPSDPYERARCRLWIDHISTRIIPAFYKLLQHTPDKQYSLDQARKELKDQIKPFVEQMDPEGSFFLGASFSLVDICLAPWAKRLFLIDHYKAGGHGIPQPGSGEDENLWGRWAKWSKATTERESVITLYTQCLWDCTLYPDHGTIFGHPVKPSGLFNLLHPFQHAATDTESTMSSQNGSRFTPQNQTTNQRLSTNTVGLVALSDYRKRRAQVLEQQEREAREAAFSGTSTPDRSVTATPDNAGSDTGNGPRPVKKKKKKQGRKLLSFDDDEENDQDGPAPTSTPKSKTITTDEDTGESKGKAKFKANAAVGIVPKSVTKSALRKEAAERDTLRREFLALQEAVKATEIAIPFVFYDGTNIPGGTVRVKKGDYTWVFLDKSRKVGAELGVGEKANARREWARVGVDDLMLVRGTVIIPHHYDFHFFAMNKALGPGGQQLFDYSVDPPQKREPINPTSQSDSDIVSVASKAAAARALPDISTLEGADDDPTLTKVVDRRWFEKNKHIYPASVWQEFDPEKDYSAEVQKDAGGNTFFFSR</sequence>
<dbReference type="SUPFAM" id="SSF52833">
    <property type="entry name" value="Thioredoxin-like"/>
    <property type="match status" value="1"/>
</dbReference>
<dbReference type="InterPro" id="IPR010987">
    <property type="entry name" value="Glutathione-S-Trfase_C-like"/>
</dbReference>
<dbReference type="SFLD" id="SFLDG00358">
    <property type="entry name" value="Main_(cytGST)"/>
    <property type="match status" value="1"/>
</dbReference>
<dbReference type="GO" id="GO:0004364">
    <property type="term" value="F:glutathione transferase activity"/>
    <property type="evidence" value="ECO:0007669"/>
    <property type="project" value="InterPro"/>
</dbReference>
<dbReference type="InterPro" id="IPR036282">
    <property type="entry name" value="Glutathione-S-Trfase_C_sf"/>
</dbReference>
<evidence type="ECO:0000256" key="1">
    <source>
        <dbReference type="ARBA" id="ARBA00007409"/>
    </source>
</evidence>
<dbReference type="Gene3D" id="1.20.1050.10">
    <property type="match status" value="1"/>
</dbReference>
<dbReference type="Pfam" id="PF13410">
    <property type="entry name" value="GST_C_2"/>
    <property type="match status" value="1"/>
</dbReference>
<feature type="domain" description="GST N-terminal" evidence="4">
    <location>
        <begin position="27"/>
        <end position="112"/>
    </location>
</feature>
<dbReference type="EMBL" id="LKCW01000169">
    <property type="protein sequence ID" value="KPM37332.1"/>
    <property type="molecule type" value="Genomic_DNA"/>
</dbReference>
<dbReference type="GO" id="GO:0005634">
    <property type="term" value="C:nucleus"/>
    <property type="evidence" value="ECO:0007669"/>
    <property type="project" value="InterPro"/>
</dbReference>
<protein>
    <recommendedName>
        <fullName evidence="8">GST N-terminal domain-containing protein</fullName>
    </recommendedName>
</protein>
<reference evidence="6 7" key="1">
    <citation type="submission" date="2015-09" db="EMBL/GenBank/DDBJ databases">
        <title>Draft genome of a European isolate of the apple canker pathogen Neonectria ditissima.</title>
        <authorList>
            <person name="Gomez-Cortecero A."/>
            <person name="Harrison R.J."/>
            <person name="Armitage A.D."/>
        </authorList>
    </citation>
    <scope>NUCLEOTIDE SEQUENCE [LARGE SCALE GENOMIC DNA]</scope>
    <source>
        <strain evidence="6 7">R09/05</strain>
    </source>
</reference>
<dbReference type="CDD" id="cd00299">
    <property type="entry name" value="GST_C_family"/>
    <property type="match status" value="1"/>
</dbReference>
<feature type="region of interest" description="Disordered" evidence="3">
    <location>
        <begin position="331"/>
        <end position="419"/>
    </location>
</feature>
<dbReference type="InterPro" id="IPR004045">
    <property type="entry name" value="Glutathione_S-Trfase_N"/>
</dbReference>
<keyword evidence="7" id="KW-1185">Reference proteome</keyword>
<dbReference type="InterPro" id="IPR048337">
    <property type="entry name" value="FAM50A/XAP5_C"/>
</dbReference>
<dbReference type="SUPFAM" id="SSF47616">
    <property type="entry name" value="GST C-terminal domain-like"/>
    <property type="match status" value="1"/>
</dbReference>